<keyword evidence="13" id="KW-0472">Membrane</keyword>
<dbReference type="InterPro" id="IPR010989">
    <property type="entry name" value="SNARE"/>
</dbReference>
<dbReference type="PROSITE" id="PS00914">
    <property type="entry name" value="SYNTAXIN"/>
    <property type="match status" value="1"/>
</dbReference>
<dbReference type="SUPFAM" id="SSF47661">
    <property type="entry name" value="t-snare proteins"/>
    <property type="match status" value="1"/>
</dbReference>
<keyword evidence="7" id="KW-0597">Phosphoprotein</keyword>
<dbReference type="CDD" id="cd15845">
    <property type="entry name" value="SNARE_syntaxin16"/>
    <property type="match status" value="1"/>
</dbReference>
<dbReference type="OrthoDB" id="5982228at2759"/>
<evidence type="ECO:0000256" key="23">
    <source>
        <dbReference type="ARBA" id="ARBA00074336"/>
    </source>
</evidence>
<dbReference type="GO" id="GO:0016324">
    <property type="term" value="C:apical plasma membrane"/>
    <property type="evidence" value="ECO:0007669"/>
    <property type="project" value="UniProtKB-SubCell"/>
</dbReference>
<proteinExistence type="inferred from homology"/>
<evidence type="ECO:0000256" key="20">
    <source>
        <dbReference type="ARBA" id="ARBA00052732"/>
    </source>
</evidence>
<dbReference type="Gene3D" id="1.20.1740.10">
    <property type="entry name" value="Amino acid/polyamine transporter I"/>
    <property type="match status" value="1"/>
</dbReference>
<accession>A0A6S7FD49</accession>
<evidence type="ECO:0000256" key="3">
    <source>
        <dbReference type="ARBA" id="ARBA00009063"/>
    </source>
</evidence>
<comment type="subunit">
    <text evidence="21">Interacts with GCC2. Interacts with BAIAP3; this interaction is increased in the presence of calcium.</text>
</comment>
<dbReference type="InterPro" id="IPR050598">
    <property type="entry name" value="AminoAcid_Transporter"/>
</dbReference>
<evidence type="ECO:0000313" key="28">
    <source>
        <dbReference type="EMBL" id="CAB3977175.1"/>
    </source>
</evidence>
<evidence type="ECO:0000256" key="14">
    <source>
        <dbReference type="ARBA" id="ARBA00023157"/>
    </source>
</evidence>
<evidence type="ECO:0000256" key="4">
    <source>
        <dbReference type="ARBA" id="ARBA00009523"/>
    </source>
</evidence>
<evidence type="ECO:0000256" key="10">
    <source>
        <dbReference type="ARBA" id="ARBA00022989"/>
    </source>
</evidence>
<comment type="similarity">
    <text evidence="4">Belongs to the amino acid-polyamine-organocation (APC) superfamily.</text>
</comment>
<keyword evidence="6" id="KW-1003">Cell membrane</keyword>
<dbReference type="Proteomes" id="UP001152795">
    <property type="component" value="Unassembled WGS sequence"/>
</dbReference>
<dbReference type="InterPro" id="IPR006012">
    <property type="entry name" value="Syntaxin/epimorphin_CS"/>
</dbReference>
<dbReference type="GO" id="GO:0000139">
    <property type="term" value="C:Golgi membrane"/>
    <property type="evidence" value="ECO:0007669"/>
    <property type="project" value="UniProtKB-SubCell"/>
</dbReference>
<comment type="similarity">
    <text evidence="3">Belongs to the syntaxin family.</text>
</comment>
<comment type="catalytic activity">
    <reaction evidence="26">
        <text>L-phenylalanine(out) + L-arginine(in) = L-phenylalanine(in) + L-arginine(out)</text>
        <dbReference type="Rhea" id="RHEA:71067"/>
        <dbReference type="ChEBI" id="CHEBI:32682"/>
        <dbReference type="ChEBI" id="CHEBI:58095"/>
    </reaction>
    <physiologicalReaction direction="left-to-right" evidence="26">
        <dbReference type="Rhea" id="RHEA:71068"/>
    </physiologicalReaction>
</comment>
<keyword evidence="5" id="KW-0813">Transport</keyword>
<evidence type="ECO:0000256" key="17">
    <source>
        <dbReference type="ARBA" id="ARBA00051814"/>
    </source>
</evidence>
<keyword evidence="12" id="KW-0175">Coiled coil</keyword>
<evidence type="ECO:0000256" key="19">
    <source>
        <dbReference type="ARBA" id="ARBA00052179"/>
    </source>
</evidence>
<dbReference type="FunFam" id="1.20.1740.10:FF:000015">
    <property type="entry name" value="B(0,+)-type amino acid transporter 1"/>
    <property type="match status" value="1"/>
</dbReference>
<dbReference type="SMART" id="SM00397">
    <property type="entry name" value="t_SNARE"/>
    <property type="match status" value="1"/>
</dbReference>
<dbReference type="GO" id="GO:0015179">
    <property type="term" value="F:L-amino acid transmembrane transporter activity"/>
    <property type="evidence" value="ECO:0007669"/>
    <property type="project" value="TreeGrafter"/>
</dbReference>
<evidence type="ECO:0000256" key="21">
    <source>
        <dbReference type="ARBA" id="ARBA00064026"/>
    </source>
</evidence>
<gene>
    <name evidence="28" type="ORF">PACLA_8A054446</name>
</gene>
<comment type="catalytic activity">
    <reaction evidence="19">
        <text>L-cysteine(out) + L-arginine(in) = L-cysteine(in) + L-arginine(out)</text>
        <dbReference type="Rhea" id="RHEA:71071"/>
        <dbReference type="ChEBI" id="CHEBI:32682"/>
        <dbReference type="ChEBI" id="CHEBI:35235"/>
    </reaction>
    <physiologicalReaction direction="left-to-right" evidence="19">
        <dbReference type="Rhea" id="RHEA:71072"/>
    </physiologicalReaction>
</comment>
<evidence type="ECO:0000256" key="8">
    <source>
        <dbReference type="ARBA" id="ARBA00022692"/>
    </source>
</evidence>
<protein>
    <recommendedName>
        <fullName evidence="22">Syntaxin-16</fullName>
    </recommendedName>
    <alternativeName>
        <fullName evidence="24">Glycoprotein-associated amino acid transporter b0,+AT1</fullName>
    </alternativeName>
    <alternativeName>
        <fullName evidence="25">Solute carrier family 7 member 9</fullName>
    </alternativeName>
    <alternativeName>
        <fullName evidence="23">b(0,+)-type amino acid transporter 1</fullName>
    </alternativeName>
</protein>
<organism evidence="28 29">
    <name type="scientific">Paramuricea clavata</name>
    <name type="common">Red gorgonian</name>
    <name type="synonym">Violescent sea-whip</name>
    <dbReference type="NCBI Taxonomy" id="317549"/>
    <lineage>
        <taxon>Eukaryota</taxon>
        <taxon>Metazoa</taxon>
        <taxon>Cnidaria</taxon>
        <taxon>Anthozoa</taxon>
        <taxon>Octocorallia</taxon>
        <taxon>Malacalcyonacea</taxon>
        <taxon>Plexauridae</taxon>
        <taxon>Paramuricea</taxon>
    </lineage>
</organism>
<keyword evidence="9" id="KW-0653">Protein transport</keyword>
<keyword evidence="14" id="KW-1015">Disulfide bond</keyword>
<evidence type="ECO:0000256" key="2">
    <source>
        <dbReference type="ARBA" id="ARBA00004424"/>
    </source>
</evidence>
<evidence type="ECO:0000256" key="11">
    <source>
        <dbReference type="ARBA" id="ARBA00023034"/>
    </source>
</evidence>
<comment type="catalytic activity">
    <reaction evidence="20">
        <text>L-leucine(out) + L-arginine(in) = L-leucine(in) + L-arginine(out)</text>
        <dbReference type="Rhea" id="RHEA:71059"/>
        <dbReference type="ChEBI" id="CHEBI:32682"/>
        <dbReference type="ChEBI" id="CHEBI:57427"/>
    </reaction>
    <physiologicalReaction direction="left-to-right" evidence="20">
        <dbReference type="Rhea" id="RHEA:71060"/>
    </physiologicalReaction>
</comment>
<evidence type="ECO:0000313" key="29">
    <source>
        <dbReference type="Proteomes" id="UP001152795"/>
    </source>
</evidence>
<evidence type="ECO:0000256" key="18">
    <source>
        <dbReference type="ARBA" id="ARBA00051835"/>
    </source>
</evidence>
<evidence type="ECO:0000256" key="13">
    <source>
        <dbReference type="ARBA" id="ARBA00023136"/>
    </source>
</evidence>
<evidence type="ECO:0000256" key="9">
    <source>
        <dbReference type="ARBA" id="ARBA00022927"/>
    </source>
</evidence>
<keyword evidence="29" id="KW-1185">Reference proteome</keyword>
<evidence type="ECO:0000259" key="27">
    <source>
        <dbReference type="PROSITE" id="PS50192"/>
    </source>
</evidence>
<dbReference type="InterPro" id="IPR000727">
    <property type="entry name" value="T_SNARE_dom"/>
</dbReference>
<evidence type="ECO:0000256" key="5">
    <source>
        <dbReference type="ARBA" id="ARBA00022448"/>
    </source>
</evidence>
<dbReference type="InterPro" id="IPR002293">
    <property type="entry name" value="AA/rel_permease1"/>
</dbReference>
<reference evidence="28" key="1">
    <citation type="submission" date="2020-04" db="EMBL/GenBank/DDBJ databases">
        <authorList>
            <person name="Alioto T."/>
            <person name="Alioto T."/>
            <person name="Gomez Garrido J."/>
        </authorList>
    </citation>
    <scope>NUCLEOTIDE SEQUENCE</scope>
    <source>
        <strain evidence="28">A484AB</strain>
    </source>
</reference>
<dbReference type="Gene3D" id="1.20.58.70">
    <property type="match status" value="1"/>
</dbReference>
<evidence type="ECO:0000256" key="26">
    <source>
        <dbReference type="ARBA" id="ARBA00093193"/>
    </source>
</evidence>
<dbReference type="Pfam" id="PF13520">
    <property type="entry name" value="AA_permease_2"/>
    <property type="match status" value="1"/>
</dbReference>
<sequence length="691" mass="76441">MATKSHTDFFIRIRNEIQRFNNYARQHDFGDDDTVALVQGGDVELGFAGTTSTSTLPPEWVDGVEEIQYEVTKIKQKMKELSTMHDKHLNRPTLDDNIDEEQTIEITTKEITQMFHSSQTAIQKIVARAKSANPEEKRLVKNVVSSLASSLQELSGNFRKSQSMYLKKMKSREEREKHYFDNSMGGVGGSSLMEEDVDDSELYDRGFTSQQTSLVEDNSVLIEQREKEIQHIVSSIVDLNEIFQDLSALIVEQGTILDRIDYNVEQASIKVEDGLEQLKKGEKYQKSSRKMLIIVLLAVIIIVLLISLVVTKNVGLIGGIAVIVGTMIGSGIFASPRYVLMFSGSVGMALVVWTLCGILAMCGALSYAELGTMIPTSGGESTYLLEAFGGLPSFMYIWTACIVIKPSQIAIVCLVFGEYVVTPFFPDSALAIAVITIINCISVKLATRVMVFFTAAKLLALVMIIITGLIRLGQGYSYEVDASRSFEGTVVAVGSIGEAFYNGLWAYDGWNNLNYITEEIKNPNRNIPLAIGIGIPLVTVIYLMTNISYFTVLSKQEVWDSSAVGVVFANRMFGVMAWIIPVFVACSTFGAANGAALASGRLLYAAAKHGHLPKLLAMIHNKRGVPIPGLLLQSMIAWAMLIPESSSFATLIGYFTFAAWVFYGSTITGLLYMKFFSQKDRHRPFRVWYIS</sequence>
<feature type="domain" description="T-SNARE coiled-coil homology" evidence="27">
    <location>
        <begin position="219"/>
        <end position="281"/>
    </location>
</feature>
<keyword evidence="10" id="KW-1133">Transmembrane helix</keyword>
<dbReference type="PANTHER" id="PTHR11785:SF512">
    <property type="entry name" value="SOBREMESA, ISOFORM B"/>
    <property type="match status" value="1"/>
</dbReference>
<dbReference type="EMBL" id="CACRXK020000033">
    <property type="protein sequence ID" value="CAB3977175.1"/>
    <property type="molecule type" value="Genomic_DNA"/>
</dbReference>
<evidence type="ECO:0000256" key="16">
    <source>
        <dbReference type="ARBA" id="ARBA00051323"/>
    </source>
</evidence>
<comment type="catalytic activity">
    <reaction evidence="18">
        <text>L-histidine(out) + L-arginine(in) = L-histidine(in) + L-arginine(out)</text>
        <dbReference type="Rhea" id="RHEA:71063"/>
        <dbReference type="ChEBI" id="CHEBI:32682"/>
        <dbReference type="ChEBI" id="CHEBI:57595"/>
    </reaction>
    <physiologicalReaction direction="left-to-right" evidence="18">
        <dbReference type="Rhea" id="RHEA:71064"/>
    </physiologicalReaction>
</comment>
<evidence type="ECO:0000256" key="12">
    <source>
        <dbReference type="ARBA" id="ARBA00023054"/>
    </source>
</evidence>
<dbReference type="AlphaFoldDB" id="A0A6S7FD49"/>
<evidence type="ECO:0000256" key="1">
    <source>
        <dbReference type="ARBA" id="ARBA00004409"/>
    </source>
</evidence>
<dbReference type="PROSITE" id="PS50192">
    <property type="entry name" value="T_SNARE"/>
    <property type="match status" value="1"/>
</dbReference>
<comment type="catalytic activity">
    <reaction evidence="17">
        <text>L-cystine(out) + L-arginine(in) = L-cystine(in) + L-arginine(out)</text>
        <dbReference type="Rhea" id="RHEA:71075"/>
        <dbReference type="ChEBI" id="CHEBI:32682"/>
        <dbReference type="ChEBI" id="CHEBI:35491"/>
    </reaction>
    <physiologicalReaction direction="left-to-right" evidence="17">
        <dbReference type="Rhea" id="RHEA:71076"/>
    </physiologicalReaction>
</comment>
<comment type="function">
    <text evidence="15">SNARE involved in vesicular transport from the late endosomes to the trans-Golgi network.</text>
</comment>
<evidence type="ECO:0000256" key="15">
    <source>
        <dbReference type="ARBA" id="ARBA00037772"/>
    </source>
</evidence>
<evidence type="ECO:0000256" key="7">
    <source>
        <dbReference type="ARBA" id="ARBA00022553"/>
    </source>
</evidence>
<keyword evidence="8" id="KW-0812">Transmembrane</keyword>
<dbReference type="GO" id="GO:0005484">
    <property type="term" value="F:SNAP receptor activity"/>
    <property type="evidence" value="ECO:0007669"/>
    <property type="project" value="InterPro"/>
</dbReference>
<comment type="caution">
    <text evidence="28">The sequence shown here is derived from an EMBL/GenBank/DDBJ whole genome shotgun (WGS) entry which is preliminary data.</text>
</comment>
<keyword evidence="11" id="KW-0333">Golgi apparatus</keyword>
<comment type="catalytic activity">
    <reaction evidence="16">
        <text>L-lysine(out) + L-arginine(in) = L-lysine(in) + L-arginine(out)</text>
        <dbReference type="Rhea" id="RHEA:70827"/>
        <dbReference type="ChEBI" id="CHEBI:32551"/>
        <dbReference type="ChEBI" id="CHEBI:32682"/>
    </reaction>
    <physiologicalReaction direction="left-to-right" evidence="16">
        <dbReference type="Rhea" id="RHEA:70828"/>
    </physiologicalReaction>
</comment>
<comment type="subcellular location">
    <subcellularLocation>
        <location evidence="2">Apical cell membrane</location>
        <topology evidence="2">Multi-pass membrane protein</topology>
    </subcellularLocation>
    <subcellularLocation>
        <location evidence="1">Golgi apparatus membrane</location>
        <topology evidence="1">Single-pass type IV membrane protein</topology>
    </subcellularLocation>
</comment>
<dbReference type="GO" id="GO:0016192">
    <property type="term" value="P:vesicle-mediated transport"/>
    <property type="evidence" value="ECO:0007669"/>
    <property type="project" value="InterPro"/>
</dbReference>
<dbReference type="GO" id="GO:0006886">
    <property type="term" value="P:intracellular protein transport"/>
    <property type="evidence" value="ECO:0007669"/>
    <property type="project" value="InterPro"/>
</dbReference>
<evidence type="ECO:0000256" key="24">
    <source>
        <dbReference type="ARBA" id="ARBA00079910"/>
    </source>
</evidence>
<name>A0A6S7FD49_PARCT</name>
<dbReference type="Pfam" id="PF05739">
    <property type="entry name" value="SNARE"/>
    <property type="match status" value="1"/>
</dbReference>
<evidence type="ECO:0000256" key="6">
    <source>
        <dbReference type="ARBA" id="ARBA00022475"/>
    </source>
</evidence>
<evidence type="ECO:0000256" key="22">
    <source>
        <dbReference type="ARBA" id="ARBA00069803"/>
    </source>
</evidence>
<dbReference type="PANTHER" id="PTHR11785">
    <property type="entry name" value="AMINO ACID TRANSPORTER"/>
    <property type="match status" value="1"/>
</dbReference>
<evidence type="ECO:0000256" key="25">
    <source>
        <dbReference type="ARBA" id="ARBA00083296"/>
    </source>
</evidence>
<dbReference type="FunFam" id="1.20.58.70:FF:000002">
    <property type="entry name" value="syntaxin-16 isoform X2"/>
    <property type="match status" value="1"/>
</dbReference>